<gene>
    <name evidence="5 6" type="primary">LOC116950270</name>
</gene>
<dbReference type="CDD" id="cd00173">
    <property type="entry name" value="SH2"/>
    <property type="match status" value="1"/>
</dbReference>
<evidence type="ECO:0000256" key="1">
    <source>
        <dbReference type="PROSITE-ProRule" id="PRU00191"/>
    </source>
</evidence>
<protein>
    <submittedName>
        <fullName evidence="5 6">Uncharacterized protein LOC116950270</fullName>
    </submittedName>
</protein>
<dbReference type="RefSeq" id="XP_032823846.1">
    <property type="nucleotide sequence ID" value="XM_032967955.1"/>
</dbReference>
<dbReference type="RefSeq" id="XP_032823845.1">
    <property type="nucleotide sequence ID" value="XM_032967954.1"/>
</dbReference>
<dbReference type="KEGG" id="pmrn:116950270"/>
<dbReference type="SUPFAM" id="SSF55550">
    <property type="entry name" value="SH2 domain"/>
    <property type="match status" value="1"/>
</dbReference>
<accession>A0AAJ7TVN1</accession>
<dbReference type="InterPro" id="IPR000980">
    <property type="entry name" value="SH2"/>
</dbReference>
<keyword evidence="4" id="KW-1185">Reference proteome</keyword>
<evidence type="ECO:0000313" key="5">
    <source>
        <dbReference type="RefSeq" id="XP_032823845.1"/>
    </source>
</evidence>
<organism evidence="4 6">
    <name type="scientific">Petromyzon marinus</name>
    <name type="common">Sea lamprey</name>
    <dbReference type="NCBI Taxonomy" id="7757"/>
    <lineage>
        <taxon>Eukaryota</taxon>
        <taxon>Metazoa</taxon>
        <taxon>Chordata</taxon>
        <taxon>Craniata</taxon>
        <taxon>Vertebrata</taxon>
        <taxon>Cyclostomata</taxon>
        <taxon>Hyperoartia</taxon>
        <taxon>Petromyzontiformes</taxon>
        <taxon>Petromyzontidae</taxon>
        <taxon>Petromyzon</taxon>
    </lineage>
</organism>
<sequence length="293" mass="33052">MASGREEGTLTTPVSPEHDPDNEHFFFENDYPSNPQQRGTVLEFLSGEERDLYSEHNVRFWMSSGTAPHDSRPFGNIMKHLKELFPGASHSTSIMKFLAHVVRIEYHTESIVRLSSFCDLVRWFGPFREIVYNQKKTCVCLCNLELLMMESQVLVSKQKMSWFAGHMSSAAAEEKLRGRPSGTYLVRFSESERETGSFALSIVVAGGGGTEHVTIKGDPKMVNSEVAAARDDPNLWLEYCADSDGRRYPSLPVLMNKRLMEDAFHDDHEDTACEAACPDLPLNAIFKAYKNKS</sequence>
<dbReference type="Proteomes" id="UP001318040">
    <property type="component" value="Chromosome 38"/>
</dbReference>
<dbReference type="Gene3D" id="3.30.505.10">
    <property type="entry name" value="SH2 domain"/>
    <property type="match status" value="1"/>
</dbReference>
<feature type="region of interest" description="Disordered" evidence="2">
    <location>
        <begin position="1"/>
        <end position="23"/>
    </location>
</feature>
<evidence type="ECO:0000259" key="3">
    <source>
        <dbReference type="PROSITE" id="PS50001"/>
    </source>
</evidence>
<dbReference type="PROSITE" id="PS50001">
    <property type="entry name" value="SH2"/>
    <property type="match status" value="1"/>
</dbReference>
<dbReference type="AlphaFoldDB" id="A0AAJ7TVN1"/>
<evidence type="ECO:0000313" key="6">
    <source>
        <dbReference type="RefSeq" id="XP_032823846.1"/>
    </source>
</evidence>
<proteinExistence type="predicted"/>
<evidence type="ECO:0000313" key="4">
    <source>
        <dbReference type="Proteomes" id="UP001318040"/>
    </source>
</evidence>
<feature type="domain" description="SH2" evidence="3">
    <location>
        <begin position="162"/>
        <end position="256"/>
    </location>
</feature>
<reference evidence="5 6" key="1">
    <citation type="submission" date="2025-04" db="UniProtKB">
        <authorList>
            <consortium name="RefSeq"/>
        </authorList>
    </citation>
    <scope>IDENTIFICATION</scope>
    <source>
        <tissue evidence="5 6">Sperm</tissue>
    </source>
</reference>
<dbReference type="SMART" id="SM00252">
    <property type="entry name" value="SH2"/>
    <property type="match status" value="1"/>
</dbReference>
<name>A0AAJ7TVN1_PETMA</name>
<dbReference type="Pfam" id="PF00017">
    <property type="entry name" value="SH2"/>
    <property type="match status" value="1"/>
</dbReference>
<keyword evidence="1" id="KW-0727">SH2 domain</keyword>
<dbReference type="InterPro" id="IPR036860">
    <property type="entry name" value="SH2_dom_sf"/>
</dbReference>
<evidence type="ECO:0000256" key="2">
    <source>
        <dbReference type="SAM" id="MobiDB-lite"/>
    </source>
</evidence>